<evidence type="ECO:0000256" key="4">
    <source>
        <dbReference type="ARBA" id="ARBA00022771"/>
    </source>
</evidence>
<dbReference type="EMBL" id="CCYD01000207">
    <property type="protein sequence ID" value="CEG36563.1"/>
    <property type="molecule type" value="Genomic_DNA"/>
</dbReference>
<dbReference type="GO" id="GO:0001164">
    <property type="term" value="F:RNA polymerase I core promoter sequence-specific DNA binding"/>
    <property type="evidence" value="ECO:0007669"/>
    <property type="project" value="InterPro"/>
</dbReference>
<dbReference type="PANTHER" id="PTHR31576:SF2">
    <property type="entry name" value="TATA BOX-BINDING PROTEIN-ASSOCIATED FACTOR RNA POLYMERASE I SUBUNIT B"/>
    <property type="match status" value="1"/>
</dbReference>
<dbReference type="GO" id="GO:0042790">
    <property type="term" value="P:nucleolar large rRNA transcription by RNA polymerase I"/>
    <property type="evidence" value="ECO:0007669"/>
    <property type="project" value="TreeGrafter"/>
</dbReference>
<evidence type="ECO:0000256" key="9">
    <source>
        <dbReference type="ARBA" id="ARBA00023242"/>
    </source>
</evidence>
<evidence type="ECO:0000256" key="7">
    <source>
        <dbReference type="ARBA" id="ARBA00023125"/>
    </source>
</evidence>
<keyword evidence="4" id="KW-0863">Zinc-finger</keyword>
<name>A0A0N7L3Q9_PLAHL</name>
<feature type="domain" description="Rrn7/TAF1B N-terminal cyclin" evidence="11">
    <location>
        <begin position="253"/>
        <end position="341"/>
    </location>
</feature>
<dbReference type="PANTHER" id="PTHR31576">
    <property type="entry name" value="TATA BOX-BINDING PROTEIN-ASSOCIATED FACTOR RNA POLYMERASE I SUBUNIT B"/>
    <property type="match status" value="1"/>
</dbReference>
<accession>A0A0N7L3Q9</accession>
<keyword evidence="9" id="KW-0539">Nucleus</keyword>
<keyword evidence="13" id="KW-1185">Reference proteome</keyword>
<dbReference type="GO" id="GO:0008270">
    <property type="term" value="F:zinc ion binding"/>
    <property type="evidence" value="ECO:0007669"/>
    <property type="project" value="UniProtKB-KW"/>
</dbReference>
<evidence type="ECO:0000256" key="6">
    <source>
        <dbReference type="ARBA" id="ARBA00023015"/>
    </source>
</evidence>
<dbReference type="GO" id="GO:0070860">
    <property type="term" value="C:RNA polymerase I core factor complex"/>
    <property type="evidence" value="ECO:0007669"/>
    <property type="project" value="InterPro"/>
</dbReference>
<feature type="compositionally biased region" description="Basic and acidic residues" evidence="10">
    <location>
        <begin position="257"/>
        <end position="279"/>
    </location>
</feature>
<evidence type="ECO:0000256" key="3">
    <source>
        <dbReference type="ARBA" id="ARBA00022723"/>
    </source>
</evidence>
<reference evidence="13" key="1">
    <citation type="submission" date="2014-09" db="EMBL/GenBank/DDBJ databases">
        <authorList>
            <person name="Sharma Rahul"/>
            <person name="Thines Marco"/>
        </authorList>
    </citation>
    <scope>NUCLEOTIDE SEQUENCE [LARGE SCALE GENOMIC DNA]</scope>
</reference>
<protein>
    <recommendedName>
        <fullName evidence="11">Rrn7/TAF1B N-terminal cyclin domain-containing protein</fullName>
    </recommendedName>
</protein>
<dbReference type="InterPro" id="IPR033599">
    <property type="entry name" value="TAF1B/Rrn7"/>
</dbReference>
<sequence>MMGQWRGEQQWRLNYYRMNKTVLGRLYRAELLVRLDVYELSLRRLMRTAESFVTRHGFYAKRFVDFLETYSLVNMNSIWVVLAVCVADGYELEQLDADTAFRNIELSDRIYMEIPPRNVKTAVPQATRFSAKIILEVEDMGMDITMALKTLKRRDVRKKKRNADEFMDHDTKRIKEVQEKDTPKLPELLDCIVATQMYPKVVKELWFKFLKTWGVKGTKPLIRCYNEFFMYNTSREEKSMDPVVTFDLMEQWDAERQKKRDDEEDKEKMDHQNGVEKFDKPRKKLKARTPSRRRFDELNMFSIVDLIGILMIASRVLNLGLLPSDFADWVATGVIPYHNSLATCCADAPDVRESVKYIASFFHSLMLRHKATTVQIAYSAHHLQYHMGLRLPPINVPLAAHRICATMGFPPEVYRHFIWITGFLNVEGKMTELPLLLQSEVDGYPRFSLTHTQKEDKVDAILQTELGIVAHLVVAIKMCANWHEWIYERDQQDNDKEEREKRNKAPPVTAVHNAYDLSRRDLDSFIQFAKQVFIDPDKSGIPDDFQEHVKQLQRIQAIDESLLSNEDQNLQLKRNSLLAYPGIHVDGILAETDAEIEKRLQRLRSRDSNTDTIDDKDKTIDAFFYPIYNHSQRTPPHSAYEYVLELLCRKINAPIAQVLPILAKLDKRMKSLIYHFERTKYHVEFLQAGQAKWKAAKKSQKLAIT</sequence>
<dbReference type="OrthoDB" id="266138at2759"/>
<keyword evidence="6" id="KW-0805">Transcription regulation</keyword>
<comment type="subcellular location">
    <subcellularLocation>
        <location evidence="1">Nucleus</location>
        <location evidence="1">Nucleolus</location>
    </subcellularLocation>
</comment>
<keyword evidence="7" id="KW-0238">DNA-binding</keyword>
<feature type="region of interest" description="Disordered" evidence="10">
    <location>
        <begin position="257"/>
        <end position="284"/>
    </location>
</feature>
<dbReference type="GeneID" id="36398166"/>
<dbReference type="AlphaFoldDB" id="A0A0N7L3Q9"/>
<evidence type="ECO:0000259" key="11">
    <source>
        <dbReference type="Pfam" id="PF20644"/>
    </source>
</evidence>
<dbReference type="Proteomes" id="UP000054928">
    <property type="component" value="Unassembled WGS sequence"/>
</dbReference>
<dbReference type="RefSeq" id="XP_024572932.1">
    <property type="nucleotide sequence ID" value="XM_024721790.1"/>
</dbReference>
<evidence type="ECO:0000256" key="8">
    <source>
        <dbReference type="ARBA" id="ARBA00023163"/>
    </source>
</evidence>
<comment type="similarity">
    <text evidence="2">Belongs to the RRN7/TAF1B family.</text>
</comment>
<dbReference type="OMA" id="ANWHEWI"/>
<keyword evidence="5" id="KW-0862">Zinc</keyword>
<evidence type="ECO:0000256" key="1">
    <source>
        <dbReference type="ARBA" id="ARBA00004604"/>
    </source>
</evidence>
<evidence type="ECO:0000313" key="13">
    <source>
        <dbReference type="Proteomes" id="UP000054928"/>
    </source>
</evidence>
<evidence type="ECO:0000256" key="2">
    <source>
        <dbReference type="ARBA" id="ARBA00006899"/>
    </source>
</evidence>
<evidence type="ECO:0000313" key="12">
    <source>
        <dbReference type="EMBL" id="CEG36563.1"/>
    </source>
</evidence>
<organism evidence="12 13">
    <name type="scientific">Plasmopara halstedii</name>
    <name type="common">Downy mildew of sunflower</name>
    <dbReference type="NCBI Taxonomy" id="4781"/>
    <lineage>
        <taxon>Eukaryota</taxon>
        <taxon>Sar</taxon>
        <taxon>Stramenopiles</taxon>
        <taxon>Oomycota</taxon>
        <taxon>Peronosporomycetes</taxon>
        <taxon>Peronosporales</taxon>
        <taxon>Peronosporaceae</taxon>
        <taxon>Plasmopara</taxon>
    </lineage>
</organism>
<dbReference type="InterPro" id="IPR048540">
    <property type="entry name" value="Rrn7_cyclin_N"/>
</dbReference>
<dbReference type="Pfam" id="PF20644">
    <property type="entry name" value="Rrn7_cyclin_N"/>
    <property type="match status" value="1"/>
</dbReference>
<keyword evidence="8" id="KW-0804">Transcription</keyword>
<proteinExistence type="inferred from homology"/>
<keyword evidence="3" id="KW-0479">Metal-binding</keyword>
<evidence type="ECO:0000256" key="10">
    <source>
        <dbReference type="SAM" id="MobiDB-lite"/>
    </source>
</evidence>
<evidence type="ECO:0000256" key="5">
    <source>
        <dbReference type="ARBA" id="ARBA00022833"/>
    </source>
</evidence>